<comment type="caution">
    <text evidence="1">The sequence shown here is derived from an EMBL/GenBank/DDBJ whole genome shotgun (WGS) entry which is preliminary data.</text>
</comment>
<dbReference type="RefSeq" id="WP_010420068.1">
    <property type="nucleotide sequence ID" value="NZ_MCRM02000015.1"/>
</dbReference>
<organism evidence="1 2">
    <name type="scientific">Leptospira inadai serovar Lyme</name>
    <dbReference type="NCBI Taxonomy" id="293084"/>
    <lineage>
        <taxon>Bacteria</taxon>
        <taxon>Pseudomonadati</taxon>
        <taxon>Spirochaetota</taxon>
        <taxon>Spirochaetia</taxon>
        <taxon>Leptospirales</taxon>
        <taxon>Leptospiraceae</taxon>
        <taxon>Leptospira</taxon>
    </lineage>
</organism>
<dbReference type="Proteomes" id="UP000094669">
    <property type="component" value="Unassembled WGS sequence"/>
</dbReference>
<evidence type="ECO:0000313" key="1">
    <source>
        <dbReference type="EMBL" id="PNV74313.1"/>
    </source>
</evidence>
<reference evidence="1" key="1">
    <citation type="submission" date="2018-01" db="EMBL/GenBank/DDBJ databases">
        <title>Genomic characterization of Leptospira inadai serogroup Lyme isolated from captured rat in Brazil and comparative analysis with human reference strain.</title>
        <authorList>
            <person name="Moreno L.Z."/>
            <person name="Loureiro A.P."/>
            <person name="Miraglia F."/>
            <person name="Kremer F.S."/>
            <person name="Eslabao M.R."/>
            <person name="Dellagostin O.A."/>
            <person name="Lilenbaum W."/>
            <person name="Moreno A.M."/>
        </authorList>
    </citation>
    <scope>NUCLEOTIDE SEQUENCE [LARGE SCALE GENOMIC DNA]</scope>
    <source>
        <strain evidence="1">M34/99</strain>
    </source>
</reference>
<sequence>MKLPFLNKVKKSVFLYLFDTSKKKDEPLETKLKCISSNIKLLEAFDRLRQKEWTYFSEGDLLRENQFFSNYGFGEKLLFFVSLAYPTPKILIGPNQIAKQVHGLLRCVHEGKFIEFEADFRSFQLVAKASDISHISSSLKKPIKSQVSKN</sequence>
<keyword evidence="2" id="KW-1185">Reference proteome</keyword>
<accession>A0ABX4YGD3</accession>
<dbReference type="EMBL" id="MCRM02000015">
    <property type="protein sequence ID" value="PNV74313.1"/>
    <property type="molecule type" value="Genomic_DNA"/>
</dbReference>
<evidence type="ECO:0008006" key="3">
    <source>
        <dbReference type="Google" id="ProtNLM"/>
    </source>
</evidence>
<evidence type="ECO:0000313" key="2">
    <source>
        <dbReference type="Proteomes" id="UP000094669"/>
    </source>
</evidence>
<name>A0ABX4YGD3_9LEPT</name>
<protein>
    <recommendedName>
        <fullName evidence="3">Ubiquitin-like domain-containing protein</fullName>
    </recommendedName>
</protein>
<gene>
    <name evidence="1" type="ORF">BES34_014095</name>
</gene>
<proteinExistence type="predicted"/>